<proteinExistence type="predicted"/>
<dbReference type="PATRIC" id="fig|1122247.3.peg.614"/>
<dbReference type="AlphaFoldDB" id="K5B9E7"/>
<evidence type="ECO:0000313" key="1">
    <source>
        <dbReference type="EMBL" id="EKF25318.1"/>
    </source>
</evidence>
<name>K5B9E7_MYCHD</name>
<dbReference type="OrthoDB" id="5969911at2"/>
<dbReference type="Proteomes" id="UP000006265">
    <property type="component" value="Unassembled WGS sequence"/>
</dbReference>
<comment type="caution">
    <text evidence="1">The sequence shown here is derived from an EMBL/GenBank/DDBJ whole genome shotgun (WGS) entry which is preliminary data.</text>
</comment>
<reference evidence="1 2" key="1">
    <citation type="journal article" date="2012" name="J. Bacteriol.">
        <title>Genome sequence of Mycobacterium hassiacum DSM 44199, a rare source of heat-stable mycobacterial proteins.</title>
        <authorList>
            <person name="Tiago I."/>
            <person name="Maranha A."/>
            <person name="Mendes V."/>
            <person name="Alarico S."/>
            <person name="Moynihan P.J."/>
            <person name="Clarke A.J."/>
            <person name="Macedo-Ribeiro S."/>
            <person name="Pereira P.J."/>
            <person name="Empadinhas N."/>
        </authorList>
    </citation>
    <scope>NUCLEOTIDE SEQUENCE [LARGE SCALE GENOMIC DNA]</scope>
    <source>
        <strain evidence="2">DSM 44199 / CIP 105218 / JCM 12690 / 3849</strain>
    </source>
</reference>
<dbReference type="RefSeq" id="WP_005624511.1">
    <property type="nucleotide sequence ID" value="NZ_AMRA01000017.1"/>
</dbReference>
<gene>
    <name evidence="1" type="ORF">C731_0639</name>
</gene>
<evidence type="ECO:0000313" key="2">
    <source>
        <dbReference type="Proteomes" id="UP000006265"/>
    </source>
</evidence>
<sequence>MVMSIADIDSWNPEAIRSVGAAGNARAAAAGEAGSRLRSLRAFGTWRGGGADAARTRTETIADQLQRHGRAAATVAAAANAAADEVRAIKAQLAQLRTALGRHGIIIRADGTVVPPPNLASLAPARQRLIASPLTAGQLSVDRIRLAAELTDARLADALNPAGGDEFDPPQSVHRPAGHSG</sequence>
<accession>K5B9E7</accession>
<keyword evidence="2" id="KW-1185">Reference proteome</keyword>
<protein>
    <submittedName>
        <fullName evidence="1">Uncharacterized protein</fullName>
    </submittedName>
</protein>
<organism evidence="1 2">
    <name type="scientific">Mycolicibacterium hassiacum (strain DSM 44199 / CIP 105218 / JCM 12690 / 3849)</name>
    <name type="common">Mycobacterium hassiacum</name>
    <dbReference type="NCBI Taxonomy" id="1122247"/>
    <lineage>
        <taxon>Bacteria</taxon>
        <taxon>Bacillati</taxon>
        <taxon>Actinomycetota</taxon>
        <taxon>Actinomycetes</taxon>
        <taxon>Mycobacteriales</taxon>
        <taxon>Mycobacteriaceae</taxon>
        <taxon>Mycolicibacterium</taxon>
    </lineage>
</organism>
<dbReference type="EMBL" id="AMRA01000017">
    <property type="protein sequence ID" value="EKF25318.1"/>
    <property type="molecule type" value="Genomic_DNA"/>
</dbReference>